<evidence type="ECO:0000256" key="3">
    <source>
        <dbReference type="ARBA" id="ARBA00022989"/>
    </source>
</evidence>
<dbReference type="InterPro" id="IPR036259">
    <property type="entry name" value="MFS_trans_sf"/>
</dbReference>
<dbReference type="GO" id="GO:0005886">
    <property type="term" value="C:plasma membrane"/>
    <property type="evidence" value="ECO:0007669"/>
    <property type="project" value="TreeGrafter"/>
</dbReference>
<dbReference type="EMBL" id="AZHB01000019">
    <property type="protein sequence ID" value="OAA57816.1"/>
    <property type="molecule type" value="Genomic_DNA"/>
</dbReference>
<dbReference type="PANTHER" id="PTHR23502:SF164">
    <property type="entry name" value="MAJOR FACILITATOR SUPERFAMILY (MFS) PROFILE DOMAIN-CONTAINING PROTEIN"/>
    <property type="match status" value="1"/>
</dbReference>
<accession>A0A167QP28</accession>
<feature type="transmembrane region" description="Helical" evidence="6">
    <location>
        <begin position="456"/>
        <end position="482"/>
    </location>
</feature>
<organism evidence="8 9">
    <name type="scientific">Cordyceps fumosorosea (strain ARSEF 2679)</name>
    <name type="common">Isaria fumosorosea</name>
    <dbReference type="NCBI Taxonomy" id="1081104"/>
    <lineage>
        <taxon>Eukaryota</taxon>
        <taxon>Fungi</taxon>
        <taxon>Dikarya</taxon>
        <taxon>Ascomycota</taxon>
        <taxon>Pezizomycotina</taxon>
        <taxon>Sordariomycetes</taxon>
        <taxon>Hypocreomycetidae</taxon>
        <taxon>Hypocreales</taxon>
        <taxon>Cordycipitaceae</taxon>
        <taxon>Cordyceps</taxon>
    </lineage>
</organism>
<feature type="transmembrane region" description="Helical" evidence="6">
    <location>
        <begin position="259"/>
        <end position="279"/>
    </location>
</feature>
<evidence type="ECO:0000256" key="1">
    <source>
        <dbReference type="ARBA" id="ARBA00004141"/>
    </source>
</evidence>
<feature type="transmembrane region" description="Helical" evidence="6">
    <location>
        <begin position="429"/>
        <end position="450"/>
    </location>
</feature>
<keyword evidence="2 6" id="KW-0812">Transmembrane</keyword>
<feature type="transmembrane region" description="Helical" evidence="6">
    <location>
        <begin position="200"/>
        <end position="217"/>
    </location>
</feature>
<dbReference type="Proteomes" id="UP000076744">
    <property type="component" value="Unassembled WGS sequence"/>
</dbReference>
<feature type="region of interest" description="Disordered" evidence="5">
    <location>
        <begin position="1"/>
        <end position="61"/>
    </location>
</feature>
<dbReference type="SUPFAM" id="SSF103473">
    <property type="entry name" value="MFS general substrate transporter"/>
    <property type="match status" value="1"/>
</dbReference>
<keyword evidence="3 6" id="KW-1133">Transmembrane helix</keyword>
<evidence type="ECO:0000259" key="7">
    <source>
        <dbReference type="PROSITE" id="PS50850"/>
    </source>
</evidence>
<feature type="compositionally biased region" description="Polar residues" evidence="5">
    <location>
        <begin position="15"/>
        <end position="25"/>
    </location>
</feature>
<protein>
    <submittedName>
        <fullName evidence="8">Major facilitator superfamily domain, general substrate transporter</fullName>
    </submittedName>
</protein>
<evidence type="ECO:0000256" key="4">
    <source>
        <dbReference type="ARBA" id="ARBA00023136"/>
    </source>
</evidence>
<feature type="transmembrane region" description="Helical" evidence="6">
    <location>
        <begin position="229"/>
        <end position="253"/>
    </location>
</feature>
<feature type="transmembrane region" description="Helical" evidence="6">
    <location>
        <begin position="384"/>
        <end position="408"/>
    </location>
</feature>
<dbReference type="AlphaFoldDB" id="A0A167QP28"/>
<evidence type="ECO:0000256" key="5">
    <source>
        <dbReference type="SAM" id="MobiDB-lite"/>
    </source>
</evidence>
<proteinExistence type="predicted"/>
<name>A0A167QP28_CORFA</name>
<gene>
    <name evidence="8" type="ORF">ISF_07057</name>
</gene>
<dbReference type="InterPro" id="IPR020846">
    <property type="entry name" value="MFS_dom"/>
</dbReference>
<dbReference type="GeneID" id="30023349"/>
<dbReference type="Pfam" id="PF07690">
    <property type="entry name" value="MFS_1"/>
    <property type="match status" value="1"/>
</dbReference>
<sequence>MPSSLSRLLSRSSAEKLSTQTTATTMIELREDFRSSGDKDKGEESLESGRSKVPRLIPMPTADPRDPLNLPTWHKMAALGSLCLFGAMAAAAELVLGAMLPVFSFQYAGIDPKLLTKVRLPEGVNALTILAEFPGPPIWEIYLLASLPILMMGVTNIALIPLAIATGRRNVLLITGVVALAGCVGSGFSTSLATHLVCRVIQAVGAGTIESLIPFILQDIIFFHQRNAAISIVFATQGLIIVALGVAAPYIIGYADWRLIYFATAIAGAVFWVCLFLTLPETKFDRSQDESNGIPAVPLRPGQTRPDIDHVSYPARSFKDDIKLLQCKVDWRAGIDALWACLRTFFYPHMLFVTLLNSAVIAMALAAGYTTAPQLLADPWSWNFYHLGFCLFPLIVAAIASFLVSGWGADQVANWLARRSGGRDPEFQALNLIIPCVVGLVGCIVFAVSGDDPAKYHWIVFLLGLGMIAFAFLATNTIGIVYVLESYPHLTGPALVNIASFRLVVAFVLSFRVSEWVAELGYLKTFIMYAGILGAFILFIPIIYKWGPSWRKHEPKRLE</sequence>
<dbReference type="RefSeq" id="XP_018702306.1">
    <property type="nucleotide sequence ID" value="XM_018850661.1"/>
</dbReference>
<evidence type="ECO:0000313" key="8">
    <source>
        <dbReference type="EMBL" id="OAA57816.1"/>
    </source>
</evidence>
<feature type="domain" description="Major facilitator superfamily (MFS) profile" evidence="7">
    <location>
        <begin position="90"/>
        <end position="548"/>
    </location>
</feature>
<evidence type="ECO:0000313" key="9">
    <source>
        <dbReference type="Proteomes" id="UP000076744"/>
    </source>
</evidence>
<evidence type="ECO:0000256" key="6">
    <source>
        <dbReference type="SAM" id="Phobius"/>
    </source>
</evidence>
<feature type="transmembrane region" description="Helical" evidence="6">
    <location>
        <begin position="82"/>
        <end position="105"/>
    </location>
</feature>
<feature type="transmembrane region" description="Helical" evidence="6">
    <location>
        <begin position="351"/>
        <end position="372"/>
    </location>
</feature>
<feature type="transmembrane region" description="Helical" evidence="6">
    <location>
        <begin position="526"/>
        <end position="547"/>
    </location>
</feature>
<dbReference type="GO" id="GO:0022857">
    <property type="term" value="F:transmembrane transporter activity"/>
    <property type="evidence" value="ECO:0007669"/>
    <property type="project" value="InterPro"/>
</dbReference>
<feature type="compositionally biased region" description="Low complexity" evidence="5">
    <location>
        <begin position="1"/>
        <end position="12"/>
    </location>
</feature>
<dbReference type="OrthoDB" id="268400at2759"/>
<reference evidence="8 9" key="1">
    <citation type="journal article" date="2016" name="Genome Biol. Evol.">
        <title>Divergent and convergent evolution of fungal pathogenicity.</title>
        <authorList>
            <person name="Shang Y."/>
            <person name="Xiao G."/>
            <person name="Zheng P."/>
            <person name="Cen K."/>
            <person name="Zhan S."/>
            <person name="Wang C."/>
        </authorList>
    </citation>
    <scope>NUCLEOTIDE SEQUENCE [LARGE SCALE GENOMIC DNA]</scope>
    <source>
        <strain evidence="8 9">ARSEF 2679</strain>
    </source>
</reference>
<dbReference type="STRING" id="1081104.A0A167QP28"/>
<comment type="caution">
    <text evidence="8">The sequence shown here is derived from an EMBL/GenBank/DDBJ whole genome shotgun (WGS) entry which is preliminary data.</text>
</comment>
<dbReference type="Gene3D" id="1.20.1250.20">
    <property type="entry name" value="MFS general substrate transporter like domains"/>
    <property type="match status" value="1"/>
</dbReference>
<evidence type="ECO:0000256" key="2">
    <source>
        <dbReference type="ARBA" id="ARBA00022692"/>
    </source>
</evidence>
<dbReference type="PANTHER" id="PTHR23502">
    <property type="entry name" value="MAJOR FACILITATOR SUPERFAMILY"/>
    <property type="match status" value="1"/>
</dbReference>
<feature type="compositionally biased region" description="Basic and acidic residues" evidence="5">
    <location>
        <begin position="28"/>
        <end position="50"/>
    </location>
</feature>
<keyword evidence="4 6" id="KW-0472">Membrane</keyword>
<feature type="transmembrane region" description="Helical" evidence="6">
    <location>
        <begin position="141"/>
        <end position="164"/>
    </location>
</feature>
<feature type="transmembrane region" description="Helical" evidence="6">
    <location>
        <begin position="494"/>
        <end position="514"/>
    </location>
</feature>
<keyword evidence="9" id="KW-1185">Reference proteome</keyword>
<comment type="subcellular location">
    <subcellularLocation>
        <location evidence="1">Membrane</location>
        <topology evidence="1">Multi-pass membrane protein</topology>
    </subcellularLocation>
</comment>
<feature type="transmembrane region" description="Helical" evidence="6">
    <location>
        <begin position="171"/>
        <end position="188"/>
    </location>
</feature>
<dbReference type="InterPro" id="IPR011701">
    <property type="entry name" value="MFS"/>
</dbReference>
<dbReference type="PROSITE" id="PS50850">
    <property type="entry name" value="MFS"/>
    <property type="match status" value="1"/>
</dbReference>